<dbReference type="GO" id="GO:0009279">
    <property type="term" value="C:cell outer membrane"/>
    <property type="evidence" value="ECO:0007669"/>
    <property type="project" value="UniProtKB-SubCell"/>
</dbReference>
<feature type="domain" description="TonB-dependent receptor-like beta-barrel" evidence="12">
    <location>
        <begin position="315"/>
        <end position="778"/>
    </location>
</feature>
<comment type="subcellular location">
    <subcellularLocation>
        <location evidence="1 8">Cell outer membrane</location>
        <topology evidence="1 8">Multi-pass membrane protein</topology>
    </subcellularLocation>
</comment>
<dbReference type="Gene3D" id="2.170.130.10">
    <property type="entry name" value="TonB-dependent receptor, plug domain"/>
    <property type="match status" value="1"/>
</dbReference>
<dbReference type="InterPro" id="IPR039426">
    <property type="entry name" value="TonB-dep_rcpt-like"/>
</dbReference>
<feature type="chain" id="PRO_5037709787" evidence="11">
    <location>
        <begin position="31"/>
        <end position="818"/>
    </location>
</feature>
<dbReference type="InterPro" id="IPR036942">
    <property type="entry name" value="Beta-barrel_TonB_sf"/>
</dbReference>
<comment type="caution">
    <text evidence="14">The sequence shown here is derived from an EMBL/GenBank/DDBJ whole genome shotgun (WGS) entry which is preliminary data.</text>
</comment>
<organism evidence="14 15">
    <name type="scientific">Asticcacaulis endophyticus</name>
    <dbReference type="NCBI Taxonomy" id="1395890"/>
    <lineage>
        <taxon>Bacteria</taxon>
        <taxon>Pseudomonadati</taxon>
        <taxon>Pseudomonadota</taxon>
        <taxon>Alphaproteobacteria</taxon>
        <taxon>Caulobacterales</taxon>
        <taxon>Caulobacteraceae</taxon>
        <taxon>Asticcacaulis</taxon>
    </lineage>
</organism>
<evidence type="ECO:0000256" key="9">
    <source>
        <dbReference type="RuleBase" id="RU003357"/>
    </source>
</evidence>
<evidence type="ECO:0000256" key="6">
    <source>
        <dbReference type="ARBA" id="ARBA00023136"/>
    </source>
</evidence>
<proteinExistence type="inferred from homology"/>
<evidence type="ECO:0000256" key="11">
    <source>
        <dbReference type="SAM" id="SignalP"/>
    </source>
</evidence>
<dbReference type="InterPro" id="IPR012910">
    <property type="entry name" value="Plug_dom"/>
</dbReference>
<evidence type="ECO:0000259" key="12">
    <source>
        <dbReference type="Pfam" id="PF00593"/>
    </source>
</evidence>
<evidence type="ECO:0000256" key="3">
    <source>
        <dbReference type="ARBA" id="ARBA00022452"/>
    </source>
</evidence>
<dbReference type="Pfam" id="PF07715">
    <property type="entry name" value="Plug"/>
    <property type="match status" value="1"/>
</dbReference>
<dbReference type="PANTHER" id="PTHR47234:SF3">
    <property type="entry name" value="SECRETIN_TONB SHORT N-TERMINAL DOMAIN-CONTAINING PROTEIN"/>
    <property type="match status" value="1"/>
</dbReference>
<evidence type="ECO:0000256" key="7">
    <source>
        <dbReference type="ARBA" id="ARBA00023237"/>
    </source>
</evidence>
<keyword evidence="11" id="KW-0732">Signal</keyword>
<evidence type="ECO:0000256" key="4">
    <source>
        <dbReference type="ARBA" id="ARBA00022692"/>
    </source>
</evidence>
<dbReference type="Pfam" id="PF00593">
    <property type="entry name" value="TonB_dep_Rec_b-barrel"/>
    <property type="match status" value="1"/>
</dbReference>
<keyword evidence="2 8" id="KW-0813">Transport</keyword>
<evidence type="ECO:0000256" key="5">
    <source>
        <dbReference type="ARBA" id="ARBA00023077"/>
    </source>
</evidence>
<dbReference type="PANTHER" id="PTHR47234">
    <property type="match status" value="1"/>
</dbReference>
<feature type="domain" description="TonB-dependent receptor plug" evidence="13">
    <location>
        <begin position="56"/>
        <end position="177"/>
    </location>
</feature>
<protein>
    <submittedName>
        <fullName evidence="14">Ligand-gated channel</fullName>
    </submittedName>
</protein>
<dbReference type="Gene3D" id="2.40.170.20">
    <property type="entry name" value="TonB-dependent receptor, beta-barrel domain"/>
    <property type="match status" value="1"/>
</dbReference>
<dbReference type="PROSITE" id="PS52016">
    <property type="entry name" value="TONB_DEPENDENT_REC_3"/>
    <property type="match status" value="1"/>
</dbReference>
<reference evidence="14" key="1">
    <citation type="journal article" date="2014" name="Int. J. Syst. Evol. Microbiol.">
        <title>Complete genome sequence of Corynebacterium casei LMG S-19264T (=DSM 44701T), isolated from a smear-ripened cheese.</title>
        <authorList>
            <consortium name="US DOE Joint Genome Institute (JGI-PGF)"/>
            <person name="Walter F."/>
            <person name="Albersmeier A."/>
            <person name="Kalinowski J."/>
            <person name="Ruckert C."/>
        </authorList>
    </citation>
    <scope>NUCLEOTIDE SEQUENCE</scope>
    <source>
        <strain evidence="14">KCTC 32296</strain>
    </source>
</reference>
<dbReference type="AlphaFoldDB" id="A0A918USE1"/>
<sequence length="818" mass="87619">MYRARNLFNRRAALICGVGLVALSSSPGFADDVPAADAAEPTTVVVTGSRGKPRTISESPSPIDVIDAAQLSQTGKVTLKEALAVLLPSLNYGTVNGFAHNNVVRPVSMRGLGGGYTLVLVNGKRRHPTTLLMNSNVDTSGATPVDLDQIPVGAIERIEVLRDGAAAQYGSDAIAGVINIILKSGKGGSVSLGAGQTYSGDGENVRAAADWGTVLDNGLKLHLALETKYQGRTDRNDPATGSFYFPINGQPDPREATIPKRGDYNGNPQVRAATFAANFELPVRDGLELYSFVTAGAKSGNAFQTKRRPNANTNIPEIHPDGFIPVYRLKERDYEVVAGGRGLIGDWTWDASTAVAQNLTRSSADTLNPSLGLASPTKFKLYDLVGHTWTTNLDVRRGYEIGLAEPLSVAAGVEYREELYKVKSGDAASYVNGGYVFPSGPLAGRPALIGVQGVNTVDASDAGQADRSNLAAYVDLGLSPTKAWYVGFALRSEHYDDDAGDTVSGKLTTRYAFTNALAVRATVSTGFRAPSLSQQLYGQRRYSTQTIAGVLYQFPSKVVRVDSPLAQALGAQPLTPEKSRNYSLGFTFTPSRRFRTTIDAYRIDIDDRIALTSTLSGPGVNALLAAAGLPTDIYVQYFTNAIDTKTEGLDIVSEYTTGLGRFGNLKLSGAFNWNQTEITNIKANPPELASLGANLVLFDRVQQGTLTVGYPETKAVLGANWRSDRWTVDVRATRYDDVTQVATVATDDRTFGAKWITDLSVSYAFTDKLGLTVGADNLFDEYPDAVGIVSANGGGKYGAFSPFGQTGGYYYTRLDYRF</sequence>
<feature type="signal peptide" evidence="11">
    <location>
        <begin position="1"/>
        <end position="30"/>
    </location>
</feature>
<comment type="similarity">
    <text evidence="8 9">Belongs to the TonB-dependent receptor family.</text>
</comment>
<evidence type="ECO:0000256" key="10">
    <source>
        <dbReference type="SAM" id="MobiDB-lite"/>
    </source>
</evidence>
<dbReference type="Proteomes" id="UP000662572">
    <property type="component" value="Unassembled WGS sequence"/>
</dbReference>
<keyword evidence="3 8" id="KW-1134">Transmembrane beta strand</keyword>
<keyword evidence="15" id="KW-1185">Reference proteome</keyword>
<dbReference type="RefSeq" id="WP_189485905.1">
    <property type="nucleotide sequence ID" value="NZ_BMZB01000001.1"/>
</dbReference>
<evidence type="ECO:0000256" key="2">
    <source>
        <dbReference type="ARBA" id="ARBA00022448"/>
    </source>
</evidence>
<evidence type="ECO:0000256" key="8">
    <source>
        <dbReference type="PROSITE-ProRule" id="PRU01360"/>
    </source>
</evidence>
<dbReference type="SUPFAM" id="SSF56935">
    <property type="entry name" value="Porins"/>
    <property type="match status" value="1"/>
</dbReference>
<keyword evidence="7 8" id="KW-0998">Cell outer membrane</keyword>
<dbReference type="EMBL" id="BMZB01000001">
    <property type="protein sequence ID" value="GGZ30975.1"/>
    <property type="molecule type" value="Genomic_DNA"/>
</dbReference>
<gene>
    <name evidence="14" type="ORF">GCM10011273_16840</name>
</gene>
<evidence type="ECO:0000256" key="1">
    <source>
        <dbReference type="ARBA" id="ARBA00004571"/>
    </source>
</evidence>
<keyword evidence="4 8" id="KW-0812">Transmembrane</keyword>
<evidence type="ECO:0000259" key="13">
    <source>
        <dbReference type="Pfam" id="PF07715"/>
    </source>
</evidence>
<feature type="region of interest" description="Disordered" evidence="10">
    <location>
        <begin position="232"/>
        <end position="255"/>
    </location>
</feature>
<name>A0A918USE1_9CAUL</name>
<dbReference type="InterPro" id="IPR037066">
    <property type="entry name" value="Plug_dom_sf"/>
</dbReference>
<evidence type="ECO:0000313" key="15">
    <source>
        <dbReference type="Proteomes" id="UP000662572"/>
    </source>
</evidence>
<evidence type="ECO:0000313" key="14">
    <source>
        <dbReference type="EMBL" id="GGZ30975.1"/>
    </source>
</evidence>
<dbReference type="CDD" id="cd01347">
    <property type="entry name" value="ligand_gated_channel"/>
    <property type="match status" value="1"/>
</dbReference>
<dbReference type="InterPro" id="IPR000531">
    <property type="entry name" value="Beta-barrel_TonB"/>
</dbReference>
<keyword evidence="6 8" id="KW-0472">Membrane</keyword>
<reference evidence="14" key="2">
    <citation type="submission" date="2020-09" db="EMBL/GenBank/DDBJ databases">
        <authorList>
            <person name="Sun Q."/>
            <person name="Kim S."/>
        </authorList>
    </citation>
    <scope>NUCLEOTIDE SEQUENCE</scope>
    <source>
        <strain evidence="14">KCTC 32296</strain>
    </source>
</reference>
<keyword evidence="5 9" id="KW-0798">TonB box</keyword>
<accession>A0A918USE1</accession>